<evidence type="ECO:0000313" key="2">
    <source>
        <dbReference type="Proteomes" id="UP000078200"/>
    </source>
</evidence>
<dbReference type="Proteomes" id="UP000078200">
    <property type="component" value="Unassembled WGS sequence"/>
</dbReference>
<protein>
    <submittedName>
        <fullName evidence="1">Uncharacterized protein</fullName>
    </submittedName>
</protein>
<dbReference type="EnsemblMetazoa" id="GAUT026810-RA">
    <property type="protein sequence ID" value="GAUT026810-PA"/>
    <property type="gene ID" value="GAUT026810"/>
</dbReference>
<organism evidence="1 2">
    <name type="scientific">Glossina austeni</name>
    <name type="common">Savannah tsetse fly</name>
    <dbReference type="NCBI Taxonomy" id="7395"/>
    <lineage>
        <taxon>Eukaryota</taxon>
        <taxon>Metazoa</taxon>
        <taxon>Ecdysozoa</taxon>
        <taxon>Arthropoda</taxon>
        <taxon>Hexapoda</taxon>
        <taxon>Insecta</taxon>
        <taxon>Pterygota</taxon>
        <taxon>Neoptera</taxon>
        <taxon>Endopterygota</taxon>
        <taxon>Diptera</taxon>
        <taxon>Brachycera</taxon>
        <taxon>Muscomorpha</taxon>
        <taxon>Hippoboscoidea</taxon>
        <taxon>Glossinidae</taxon>
        <taxon>Glossina</taxon>
    </lineage>
</organism>
<dbReference type="VEuPathDB" id="VectorBase:GAUT026810"/>
<dbReference type="AlphaFoldDB" id="A0A1A9V5P3"/>
<reference evidence="1" key="1">
    <citation type="submission" date="2020-05" db="UniProtKB">
        <authorList>
            <consortium name="EnsemblMetazoa"/>
        </authorList>
    </citation>
    <scope>IDENTIFICATION</scope>
    <source>
        <strain evidence="1">TTRI</strain>
    </source>
</reference>
<evidence type="ECO:0000313" key="1">
    <source>
        <dbReference type="EnsemblMetazoa" id="GAUT026810-PA"/>
    </source>
</evidence>
<keyword evidence="2" id="KW-1185">Reference proteome</keyword>
<proteinExistence type="predicted"/>
<name>A0A1A9V5P3_GLOAU</name>
<accession>A0A1A9V5P3</accession>
<sequence length="130" mass="15263">MYPRTTVAIAFTLFVNDADDDDTADTFLSFNTFEPQQFLFFIEHIMRIMSVESILFLTNNMQQSCYQLKTDLTSFVVGVANDDNYYYLKYTKYLWGLKFIDVNIRFPNYHITVTLALFARLKVTGDMEQV</sequence>